<dbReference type="GO" id="GO:0031032">
    <property type="term" value="P:actomyosin structure organization"/>
    <property type="evidence" value="ECO:0007669"/>
    <property type="project" value="TreeGrafter"/>
</dbReference>
<protein>
    <recommendedName>
        <fullName evidence="2">FERM domain-containing protein</fullName>
    </recommendedName>
</protein>
<dbReference type="Gene3D" id="2.30.29.30">
    <property type="entry name" value="Pleckstrin-homology domain (PH domain)/Phosphotyrosine-binding domain (PTB)"/>
    <property type="match status" value="1"/>
</dbReference>
<dbReference type="Proteomes" id="UP000663860">
    <property type="component" value="Unassembled WGS sequence"/>
</dbReference>
<reference evidence="3" key="1">
    <citation type="submission" date="2021-02" db="EMBL/GenBank/DDBJ databases">
        <authorList>
            <person name="Nowell W R."/>
        </authorList>
    </citation>
    <scope>NUCLEOTIDE SEQUENCE</scope>
</reference>
<organism evidence="3 4">
    <name type="scientific">Adineta steineri</name>
    <dbReference type="NCBI Taxonomy" id="433720"/>
    <lineage>
        <taxon>Eukaryota</taxon>
        <taxon>Metazoa</taxon>
        <taxon>Spiralia</taxon>
        <taxon>Gnathifera</taxon>
        <taxon>Rotifera</taxon>
        <taxon>Eurotatoria</taxon>
        <taxon>Bdelloidea</taxon>
        <taxon>Adinetida</taxon>
        <taxon>Adinetidae</taxon>
        <taxon>Adineta</taxon>
    </lineage>
</organism>
<feature type="region of interest" description="Disordered" evidence="1">
    <location>
        <begin position="1"/>
        <end position="22"/>
    </location>
</feature>
<dbReference type="InterPro" id="IPR011993">
    <property type="entry name" value="PH-like_dom_sf"/>
</dbReference>
<dbReference type="AlphaFoldDB" id="A0A814P7L8"/>
<evidence type="ECO:0000256" key="1">
    <source>
        <dbReference type="SAM" id="MobiDB-lite"/>
    </source>
</evidence>
<dbReference type="PANTHER" id="PTHR23280">
    <property type="entry name" value="4.1 G PROTEIN"/>
    <property type="match status" value="1"/>
</dbReference>
<dbReference type="SMART" id="SM01196">
    <property type="entry name" value="FERM_C"/>
    <property type="match status" value="1"/>
</dbReference>
<dbReference type="FunFam" id="2.30.29.30:FF:000002">
    <property type="entry name" value="Band 4.1-like protein 5 isoform 1"/>
    <property type="match status" value="1"/>
</dbReference>
<proteinExistence type="predicted"/>
<accession>A0A814P7L8</accession>
<dbReference type="Pfam" id="PF09380">
    <property type="entry name" value="FERM_C"/>
    <property type="match status" value="1"/>
</dbReference>
<dbReference type="EMBL" id="CAJNOE010000266">
    <property type="protein sequence ID" value="CAF1103934.1"/>
    <property type="molecule type" value="Genomic_DNA"/>
</dbReference>
<evidence type="ECO:0000313" key="4">
    <source>
        <dbReference type="Proteomes" id="UP000663860"/>
    </source>
</evidence>
<dbReference type="PANTHER" id="PTHR23280:SF21">
    <property type="entry name" value="PROTEIN 4.1 HOMOLOG"/>
    <property type="match status" value="1"/>
</dbReference>
<feature type="compositionally biased region" description="Basic and acidic residues" evidence="1">
    <location>
        <begin position="9"/>
        <end position="22"/>
    </location>
</feature>
<sequence length="192" mass="21840">MATSQRQQRRSDTKQSSIKAEKTKSNSNSNILILGIAFAALILGQSPADAENNYLRVASSLDMYGVELHKASVKVSNTNDKLHNSKVELYIGVCASGISVFQNSTKANTFLWDQITKISFKRRTFYVQLIKNPDSSDDNSIVFTLRNYRCCKYLWKSCVDHHTFFRLTSVPSSSKKFFPFTNKLRHRLKSVL</sequence>
<feature type="domain" description="FERM" evidence="2">
    <location>
        <begin position="1"/>
        <end position="169"/>
    </location>
</feature>
<dbReference type="SUPFAM" id="SSF50729">
    <property type="entry name" value="PH domain-like"/>
    <property type="match status" value="1"/>
</dbReference>
<dbReference type="InterPro" id="IPR000299">
    <property type="entry name" value="FERM_domain"/>
</dbReference>
<evidence type="ECO:0000313" key="3">
    <source>
        <dbReference type="EMBL" id="CAF1103934.1"/>
    </source>
</evidence>
<comment type="caution">
    <text evidence="3">The sequence shown here is derived from an EMBL/GenBank/DDBJ whole genome shotgun (WGS) entry which is preliminary data.</text>
</comment>
<name>A0A814P7L8_9BILA</name>
<dbReference type="PROSITE" id="PS50057">
    <property type="entry name" value="FERM_3"/>
    <property type="match status" value="1"/>
</dbReference>
<gene>
    <name evidence="3" type="ORF">IZO911_LOCUS23201</name>
</gene>
<dbReference type="GO" id="GO:0005856">
    <property type="term" value="C:cytoskeleton"/>
    <property type="evidence" value="ECO:0007669"/>
    <property type="project" value="TreeGrafter"/>
</dbReference>
<evidence type="ECO:0000259" key="2">
    <source>
        <dbReference type="PROSITE" id="PS50057"/>
    </source>
</evidence>
<dbReference type="InterPro" id="IPR018980">
    <property type="entry name" value="FERM_PH-like_C"/>
</dbReference>